<dbReference type="InterPro" id="IPR019931">
    <property type="entry name" value="LPXTG_anchor"/>
</dbReference>
<keyword evidence="4" id="KW-0572">Peptidoglycan-anchor</keyword>
<protein>
    <recommendedName>
        <fullName evidence="9">Gram-positive cocci surface proteins LPxTG domain-containing protein</fullName>
    </recommendedName>
</protein>
<evidence type="ECO:0000256" key="5">
    <source>
        <dbReference type="SAM" id="Coils"/>
    </source>
</evidence>
<dbReference type="RefSeq" id="WP_339092662.1">
    <property type="nucleotide sequence ID" value="NZ_CP147250.1"/>
</dbReference>
<gene>
    <name evidence="10" type="ORF">DOK79_000221</name>
</gene>
<accession>A0ABZ2SSJ0</accession>
<dbReference type="InterPro" id="IPR011050">
    <property type="entry name" value="Pectin_lyase_fold/virulence"/>
</dbReference>
<keyword evidence="5" id="KW-0175">Coiled coil</keyword>
<feature type="compositionally biased region" description="Polar residues" evidence="6">
    <location>
        <begin position="941"/>
        <end position="950"/>
    </location>
</feature>
<dbReference type="Gene3D" id="2.160.20.110">
    <property type="match status" value="1"/>
</dbReference>
<evidence type="ECO:0000256" key="7">
    <source>
        <dbReference type="SAM" id="Phobius"/>
    </source>
</evidence>
<feature type="region of interest" description="Disordered" evidence="6">
    <location>
        <begin position="83"/>
        <end position="107"/>
    </location>
</feature>
<evidence type="ECO:0000313" key="11">
    <source>
        <dbReference type="Proteomes" id="UP000664360"/>
    </source>
</evidence>
<evidence type="ECO:0000313" key="10">
    <source>
        <dbReference type="EMBL" id="WYJ78715.1"/>
    </source>
</evidence>
<feature type="chain" id="PRO_5045860471" description="Gram-positive cocci surface proteins LPxTG domain-containing protein" evidence="8">
    <location>
        <begin position="24"/>
        <end position="985"/>
    </location>
</feature>
<reference evidence="10 11" key="1">
    <citation type="submission" date="2021-03" db="EMBL/GenBank/DDBJ databases">
        <authorList>
            <person name="Gilmore M.S."/>
            <person name="Schwartzman J."/>
            <person name="Van Tyne D."/>
            <person name="Martin M."/>
            <person name="Earl A.M."/>
            <person name="Manson A.L."/>
            <person name="Straub T."/>
            <person name="Salamzade R."/>
            <person name="Saavedra J."/>
            <person name="Lebreton F."/>
            <person name="Prichula J."/>
            <person name="Schaufler K."/>
            <person name="Gaca A."/>
            <person name="Sgardioli B."/>
            <person name="Wagenaar J."/>
            <person name="Strong T."/>
        </authorList>
    </citation>
    <scope>NUCLEOTIDE SEQUENCE [LARGE SCALE GENOMIC DNA]</scope>
    <source>
        <strain evidence="10 11">DIV1094</strain>
    </source>
</reference>
<dbReference type="NCBIfam" id="TIGR01167">
    <property type="entry name" value="LPXTG_anchor"/>
    <property type="match status" value="1"/>
</dbReference>
<name>A0ABZ2SSJ0_9ENTE</name>
<keyword evidence="3 8" id="KW-0732">Signal</keyword>
<evidence type="ECO:0000256" key="4">
    <source>
        <dbReference type="ARBA" id="ARBA00023088"/>
    </source>
</evidence>
<keyword evidence="1" id="KW-0134">Cell wall</keyword>
<evidence type="ECO:0000256" key="1">
    <source>
        <dbReference type="ARBA" id="ARBA00022512"/>
    </source>
</evidence>
<dbReference type="Proteomes" id="UP000664360">
    <property type="component" value="Chromosome"/>
</dbReference>
<dbReference type="InterPro" id="IPR011493">
    <property type="entry name" value="GLUG"/>
</dbReference>
<keyword evidence="7" id="KW-0812">Transmembrane</keyword>
<organism evidence="10 11">
    <name type="scientific">Candidatus Enterococcus mangumiae</name>
    <dbReference type="NCBI Taxonomy" id="2230878"/>
    <lineage>
        <taxon>Bacteria</taxon>
        <taxon>Bacillati</taxon>
        <taxon>Bacillota</taxon>
        <taxon>Bacilli</taxon>
        <taxon>Lactobacillales</taxon>
        <taxon>Enterococcaceae</taxon>
        <taxon>Enterococcus</taxon>
    </lineage>
</organism>
<feature type="compositionally biased region" description="Gly residues" evidence="6">
    <location>
        <begin position="869"/>
        <end position="891"/>
    </location>
</feature>
<feature type="transmembrane region" description="Helical" evidence="7">
    <location>
        <begin position="959"/>
        <end position="979"/>
    </location>
</feature>
<feature type="region of interest" description="Disordered" evidence="6">
    <location>
        <begin position="862"/>
        <end position="953"/>
    </location>
</feature>
<dbReference type="Pfam" id="PF07581">
    <property type="entry name" value="Glug"/>
    <property type="match status" value="3"/>
</dbReference>
<keyword evidence="7" id="KW-0472">Membrane</keyword>
<keyword evidence="7" id="KW-1133">Transmembrane helix</keyword>
<feature type="domain" description="Gram-positive cocci surface proteins LPxTG" evidence="9">
    <location>
        <begin position="953"/>
        <end position="985"/>
    </location>
</feature>
<feature type="signal peptide" evidence="8">
    <location>
        <begin position="1"/>
        <end position="23"/>
    </location>
</feature>
<dbReference type="SUPFAM" id="SSF51126">
    <property type="entry name" value="Pectin lyase-like"/>
    <property type="match status" value="1"/>
</dbReference>
<evidence type="ECO:0000259" key="9">
    <source>
        <dbReference type="PROSITE" id="PS50847"/>
    </source>
</evidence>
<keyword evidence="11" id="KW-1185">Reference proteome</keyword>
<evidence type="ECO:0000256" key="6">
    <source>
        <dbReference type="SAM" id="MobiDB-lite"/>
    </source>
</evidence>
<evidence type="ECO:0000256" key="3">
    <source>
        <dbReference type="ARBA" id="ARBA00022729"/>
    </source>
</evidence>
<dbReference type="EMBL" id="CP147250">
    <property type="protein sequence ID" value="WYJ78715.1"/>
    <property type="molecule type" value="Genomic_DNA"/>
</dbReference>
<sequence length="985" mass="103802">MRKLNKKKLLASVLLSSMMLAQTAPTFASVLDSVDPMNHPVAENEETVEELDEIENLKDEIMDNEVESNEIEALEDASDIRVETEENAEEPFPEKPLSLSDEPEEADLPEMDEAETFAEPIAESQEENEDLEEISISSRFTGVGEGTAVSPYQITNEEQLNEMRADLTAHYRIMNDITLTSAWIPVGYYSTSFDAVNRNFRGSLTAEPGTVIRNLTITANSSDTVSGQGYRGLFATTDGATISGITIENPRVVAGDGAGTAALIGRVRDSTDSVTRVSDSRIIGGSIESTMYGFIGGLIGYAGASIVSRSSSSASIRFNSIRSQGVGGLLGVSTSGQIIDSYATGDVTSTQVNTGGLIGNNSGGRVTRSYATGNVTSSGDYTGGLIGLNDSDAAIYDSYATGNVNGNENTGGLVGMIDSGVLETQRSYSTGNVIGTNYTGGFVGRALGATTIQNSYSMGDVSGTGNVDVFGGGEGNKVNNYYYHLAKVLDGGAVPEQLPDDLGILEPVDVIELRTQTTYSKNGWDFNSVWLWDTETNYPKLGLGNEVDTLPMNALGETIQVTYSGPETRIPLAKVFSLIGRGGNPEDFLIESSGGAISISEDGNDLIMAIDSVGVYELTAVPLRRLTTLEPGQNWGRATIEVTPAEITVEKGRVFEQTFNGTREILDFERPTLSGLIEGDEINWQEEVFQFTDPIAGTNTIEGDSWQIDWGTVNQENYEVVGLSADENGEYKVTDLFEVEGIIKAAGAFLKIDEELAAQNNTHEVITIAGTALLHHDETPDTPGEHWYHDHAEELLQDVTFLIYDTDPQANPLARVVAYADGVAAVDGAFVGLSANTTYWITATSDESTNFSSGEESAPIMLTTSLSGDNGGNGGNGDNGGDNGGTGGNTGNTGNNIGAPSGNNQTGNNQPGNNQSGTTPTPNVGSVNTSGSGNGSVPTNAASAGSNGRSGNLPKTGEVASAFALLGFGAVGTALASWLKGKKNN</sequence>
<reference evidence="10 11" key="2">
    <citation type="submission" date="2024-03" db="EMBL/GenBank/DDBJ databases">
        <title>The Genome Sequence of Enterococcus sp. DIV1094.</title>
        <authorList>
            <consortium name="The Broad Institute Genomics Platform"/>
            <consortium name="The Broad Institute Microbial Omics Core"/>
            <consortium name="The Broad Institute Genomic Center for Infectious Diseases"/>
            <person name="Earl A."/>
            <person name="Manson A."/>
            <person name="Gilmore M."/>
            <person name="Schwartman J."/>
            <person name="Shea T."/>
            <person name="Abouelleil A."/>
            <person name="Cao P."/>
            <person name="Chapman S."/>
            <person name="Cusick C."/>
            <person name="Young S."/>
            <person name="Neafsey D."/>
            <person name="Nusbaum C."/>
            <person name="Birren B."/>
        </authorList>
    </citation>
    <scope>NUCLEOTIDE SEQUENCE [LARGE SCALE GENOMIC DNA]</scope>
    <source>
        <strain evidence="10 11">DIV1094</strain>
    </source>
</reference>
<feature type="coiled-coil region" evidence="5">
    <location>
        <begin position="44"/>
        <end position="77"/>
    </location>
</feature>
<evidence type="ECO:0000256" key="8">
    <source>
        <dbReference type="SAM" id="SignalP"/>
    </source>
</evidence>
<evidence type="ECO:0000256" key="2">
    <source>
        <dbReference type="ARBA" id="ARBA00022525"/>
    </source>
</evidence>
<feature type="compositionally biased region" description="Low complexity" evidence="6">
    <location>
        <begin position="892"/>
        <end position="940"/>
    </location>
</feature>
<proteinExistence type="predicted"/>
<keyword evidence="2" id="KW-0964">Secreted</keyword>
<dbReference type="PROSITE" id="PS50847">
    <property type="entry name" value="GRAM_POS_ANCHORING"/>
    <property type="match status" value="1"/>
</dbReference>